<dbReference type="SUPFAM" id="SSF48452">
    <property type="entry name" value="TPR-like"/>
    <property type="match status" value="2"/>
</dbReference>
<proteinExistence type="predicted"/>
<evidence type="ECO:0000313" key="2">
    <source>
        <dbReference type="Proteomes" id="UP000199233"/>
    </source>
</evidence>
<sequence>MGQVLSETQYEVALRAAESAEVSASEKAEMLMEIAMGMQSRPRQLEDLQRAVELYRRALSLLDEGALLHARIQARLGTALQALPEGGRQALREACACYEAALPRLQAARLPAEEAELHLNHGLCLQGLAGQGVARIQDAIASYHRALRVFNREQYAQEYAILHNNLAVAYLAIPVSDERAPMREALAVQSFEEVLKVVNLIDHPSEYAMIQNNLGNALQYARSGHPLDNRLRALSAYDEALKVRNASDTPLEYANTLANKANVLRNLPQDPQQAESGRASALRSARKLYEEAGEIFARLSREDAVAVVEEALADIDTELGGAD</sequence>
<reference evidence="1 2" key="1">
    <citation type="submission" date="2016-10" db="EMBL/GenBank/DDBJ databases">
        <authorList>
            <person name="de Groot N.N."/>
        </authorList>
    </citation>
    <scope>NUCLEOTIDE SEQUENCE [LARGE SCALE GENOMIC DNA]</scope>
    <source>
        <strain evidence="1 2">DSM 25927</strain>
    </source>
</reference>
<accession>A0A1H9DKE3</accession>
<dbReference type="Proteomes" id="UP000199233">
    <property type="component" value="Unassembled WGS sequence"/>
</dbReference>
<dbReference type="AlphaFoldDB" id="A0A1H9DKE3"/>
<dbReference type="STRING" id="489703.SAMN04488038_10451"/>
<name>A0A1H9DKE3_9GAMM</name>
<dbReference type="EMBL" id="FOFS01000004">
    <property type="protein sequence ID" value="SEQ13243.1"/>
    <property type="molecule type" value="Genomic_DNA"/>
</dbReference>
<evidence type="ECO:0000313" key="1">
    <source>
        <dbReference type="EMBL" id="SEQ13243.1"/>
    </source>
</evidence>
<keyword evidence="2" id="KW-1185">Reference proteome</keyword>
<dbReference type="Gene3D" id="1.25.40.10">
    <property type="entry name" value="Tetratricopeptide repeat domain"/>
    <property type="match status" value="1"/>
</dbReference>
<evidence type="ECO:0008006" key="3">
    <source>
        <dbReference type="Google" id="ProtNLM"/>
    </source>
</evidence>
<organism evidence="1 2">
    <name type="scientific">Solimonas aquatica</name>
    <dbReference type="NCBI Taxonomy" id="489703"/>
    <lineage>
        <taxon>Bacteria</taxon>
        <taxon>Pseudomonadati</taxon>
        <taxon>Pseudomonadota</taxon>
        <taxon>Gammaproteobacteria</taxon>
        <taxon>Nevskiales</taxon>
        <taxon>Nevskiaceae</taxon>
        <taxon>Solimonas</taxon>
    </lineage>
</organism>
<gene>
    <name evidence="1" type="ORF">SAMN04488038_10451</name>
</gene>
<dbReference type="OrthoDB" id="506531at2"/>
<dbReference type="InterPro" id="IPR011990">
    <property type="entry name" value="TPR-like_helical_dom_sf"/>
</dbReference>
<protein>
    <recommendedName>
        <fullName evidence="3">Tetratricopeptide repeat-containing protein</fullName>
    </recommendedName>
</protein>